<dbReference type="PROSITE" id="PS00455">
    <property type="entry name" value="AMP_BINDING"/>
    <property type="match status" value="1"/>
</dbReference>
<evidence type="ECO:0000256" key="1">
    <source>
        <dbReference type="ARBA" id="ARBA00006432"/>
    </source>
</evidence>
<dbReference type="GO" id="GO:0005886">
    <property type="term" value="C:plasma membrane"/>
    <property type="evidence" value="ECO:0007669"/>
    <property type="project" value="TreeGrafter"/>
</dbReference>
<reference evidence="7" key="1">
    <citation type="submission" date="2020-10" db="EMBL/GenBank/DDBJ databases">
        <title>Microbiome of the Black Sea water column analyzed by genome centric metagenomics.</title>
        <authorList>
            <person name="Cabello-Yeves P.J."/>
            <person name="Callieri C."/>
            <person name="Picazo A."/>
            <person name="Mehrshad M."/>
            <person name="Haro-Moreno J.M."/>
            <person name="Roda-Garcia J."/>
            <person name="Dzembekova N."/>
            <person name="Slabakova V."/>
            <person name="Slabakova N."/>
            <person name="Moncheva S."/>
            <person name="Rodriguez-Valera F."/>
        </authorList>
    </citation>
    <scope>NUCLEOTIDE SEQUENCE</scope>
    <source>
        <strain evidence="7">BS307-5m-G5</strain>
    </source>
</reference>
<dbReference type="SUPFAM" id="SSF56801">
    <property type="entry name" value="Acetyl-CoA synthetase-like"/>
    <property type="match status" value="1"/>
</dbReference>
<dbReference type="EMBL" id="JADHOK010000055">
    <property type="protein sequence ID" value="MBL6761978.1"/>
    <property type="molecule type" value="Genomic_DNA"/>
</dbReference>
<dbReference type="PANTHER" id="PTHR43107">
    <property type="entry name" value="LONG-CHAIN FATTY ACID TRANSPORT PROTEIN"/>
    <property type="match status" value="1"/>
</dbReference>
<dbReference type="Pfam" id="PF13193">
    <property type="entry name" value="AMP-binding_C"/>
    <property type="match status" value="1"/>
</dbReference>
<dbReference type="InterPro" id="IPR020845">
    <property type="entry name" value="AMP-binding_CS"/>
</dbReference>
<sequence>MAFKEQKITTGSYLFRFLKFLARPGAIGHLRSLLSSRPDDEMSMMDFLEKHASERPDAIAVKFEDQQISWGELNAKANQMAHYFRARGVKYGDRVALNLENRPELLFAVSGCLKLGAIAGMVNTGQTNEALAHSLKLIDPSLIVVGSECLGNMESVSDVIEAHHSDKLLYIADAGHDSRPDNYLDLMAAIADQPVNNIVPDQVLTLGTPTYYIFTSGTTGLPKASITTNMKIFRAGTQFGVNVMQLGPKDTYYCALPLYHSNALVVGFGSCLCGGATLALRRKFSASQFWEDCIKFEATAAIYIGELLRYLLAQPERESDTAHNVTRVLGNGLRPDIWMQFKNRFGIARIHEFYGASEGNTGFVNIFNFDKTVGWSPDYGKAWSVIDYDVDGDEPIRGDDSFMKNLSPGETGLLIMRINDQNPFDGYTDAQASEKKILRDVFEKGDAWFNSGDLVVLQKHGHIQFGDRIGDTFRWQGENVATTEVESVIMNWPEIEDAVVYGVTVPGRDGRCGMLYMTQKEEGNLDLNGLAAHMRENLPAYAVPRFIRIGQKVDVTGTFKFQKSKLKNAAYKVDEVEDPLYLLARDADGVEPLTGDAQAKVDNGDVRL</sequence>
<dbReference type="Pfam" id="PF00501">
    <property type="entry name" value="AMP-binding"/>
    <property type="match status" value="1"/>
</dbReference>
<accession>A0A937HKP5</accession>
<feature type="domain" description="AMP-dependent synthetase/ligase" evidence="5">
    <location>
        <begin position="48"/>
        <end position="417"/>
    </location>
</feature>
<dbReference type="GO" id="GO:0044539">
    <property type="term" value="P:long-chain fatty acid import into cell"/>
    <property type="evidence" value="ECO:0007669"/>
    <property type="project" value="TreeGrafter"/>
</dbReference>
<keyword evidence="3" id="KW-0547">Nucleotide-binding</keyword>
<feature type="domain" description="AMP-binding enzyme C-terminal" evidence="6">
    <location>
        <begin position="484"/>
        <end position="560"/>
    </location>
</feature>
<dbReference type="InterPro" id="IPR000873">
    <property type="entry name" value="AMP-dep_synth/lig_dom"/>
</dbReference>
<name>A0A937HKP5_9PROT</name>
<evidence type="ECO:0000313" key="8">
    <source>
        <dbReference type="Proteomes" id="UP000785783"/>
    </source>
</evidence>
<dbReference type="PANTHER" id="PTHR43107:SF15">
    <property type="entry name" value="FATTY ACID TRANSPORT PROTEIN 3, ISOFORM A"/>
    <property type="match status" value="1"/>
</dbReference>
<keyword evidence="2" id="KW-0436">Ligase</keyword>
<dbReference type="GO" id="GO:0005324">
    <property type="term" value="F:long-chain fatty acid transmembrane transporter activity"/>
    <property type="evidence" value="ECO:0007669"/>
    <property type="project" value="TreeGrafter"/>
</dbReference>
<dbReference type="NCBIfam" id="NF006134">
    <property type="entry name" value="PRK08279.1"/>
    <property type="match status" value="1"/>
</dbReference>
<dbReference type="GO" id="GO:0005524">
    <property type="term" value="F:ATP binding"/>
    <property type="evidence" value="ECO:0007669"/>
    <property type="project" value="UniProtKB-KW"/>
</dbReference>
<dbReference type="AlphaFoldDB" id="A0A937HKP5"/>
<comment type="caution">
    <text evidence="7">The sequence shown here is derived from an EMBL/GenBank/DDBJ whole genome shotgun (WGS) entry which is preliminary data.</text>
</comment>
<protein>
    <submittedName>
        <fullName evidence="7">Long-chain-acyl-CoA synthetase</fullName>
    </submittedName>
</protein>
<proteinExistence type="inferred from homology"/>
<dbReference type="InterPro" id="IPR025110">
    <property type="entry name" value="AMP-bd_C"/>
</dbReference>
<dbReference type="InterPro" id="IPR042099">
    <property type="entry name" value="ANL_N_sf"/>
</dbReference>
<dbReference type="InterPro" id="IPR045851">
    <property type="entry name" value="AMP-bd_C_sf"/>
</dbReference>
<dbReference type="FunFam" id="3.30.300.30:FF:000002">
    <property type="entry name" value="Long-chain fatty acid transport protein 1"/>
    <property type="match status" value="1"/>
</dbReference>
<organism evidence="7 8">
    <name type="scientific">PS1 clade bacterium</name>
    <dbReference type="NCBI Taxonomy" id="2175152"/>
    <lineage>
        <taxon>Bacteria</taxon>
        <taxon>Pseudomonadati</taxon>
        <taxon>Pseudomonadota</taxon>
        <taxon>Alphaproteobacteria</taxon>
        <taxon>PS1 clade</taxon>
    </lineage>
</organism>
<keyword evidence="4" id="KW-0067">ATP-binding</keyword>
<evidence type="ECO:0000256" key="3">
    <source>
        <dbReference type="ARBA" id="ARBA00022741"/>
    </source>
</evidence>
<evidence type="ECO:0000256" key="2">
    <source>
        <dbReference type="ARBA" id="ARBA00022598"/>
    </source>
</evidence>
<dbReference type="GO" id="GO:0004467">
    <property type="term" value="F:long-chain fatty acid-CoA ligase activity"/>
    <property type="evidence" value="ECO:0007669"/>
    <property type="project" value="TreeGrafter"/>
</dbReference>
<evidence type="ECO:0000259" key="6">
    <source>
        <dbReference type="Pfam" id="PF13193"/>
    </source>
</evidence>
<evidence type="ECO:0000259" key="5">
    <source>
        <dbReference type="Pfam" id="PF00501"/>
    </source>
</evidence>
<comment type="similarity">
    <text evidence="1">Belongs to the ATP-dependent AMP-binding enzyme family.</text>
</comment>
<evidence type="ECO:0000313" key="7">
    <source>
        <dbReference type="EMBL" id="MBL6761978.1"/>
    </source>
</evidence>
<gene>
    <name evidence="7" type="ORF">ISQ19_04695</name>
</gene>
<dbReference type="Proteomes" id="UP000785783">
    <property type="component" value="Unassembled WGS sequence"/>
</dbReference>
<dbReference type="Gene3D" id="3.40.50.12780">
    <property type="entry name" value="N-terminal domain of ligase-like"/>
    <property type="match status" value="1"/>
</dbReference>
<dbReference type="Gene3D" id="3.30.300.30">
    <property type="match status" value="1"/>
</dbReference>
<evidence type="ECO:0000256" key="4">
    <source>
        <dbReference type="ARBA" id="ARBA00022840"/>
    </source>
</evidence>